<evidence type="ECO:0000256" key="8">
    <source>
        <dbReference type="ARBA" id="ARBA00022801"/>
    </source>
</evidence>
<dbReference type="CDD" id="cd06583">
    <property type="entry name" value="PGRP"/>
    <property type="match status" value="1"/>
</dbReference>
<evidence type="ECO:0000256" key="2">
    <source>
        <dbReference type="ARBA" id="ARBA00001947"/>
    </source>
</evidence>
<dbReference type="GO" id="GO:0071555">
    <property type="term" value="P:cell wall organization"/>
    <property type="evidence" value="ECO:0007669"/>
    <property type="project" value="UniProtKB-KW"/>
</dbReference>
<dbReference type="InterPro" id="IPR002502">
    <property type="entry name" value="Amidase_domain"/>
</dbReference>
<evidence type="ECO:0000256" key="7">
    <source>
        <dbReference type="ARBA" id="ARBA00022723"/>
    </source>
</evidence>
<evidence type="ECO:0000313" key="15">
    <source>
        <dbReference type="Proteomes" id="UP000064007"/>
    </source>
</evidence>
<keyword evidence="8 14" id="KW-0378">Hydrolase</keyword>
<evidence type="ECO:0000256" key="3">
    <source>
        <dbReference type="ARBA" id="ARBA00004496"/>
    </source>
</evidence>
<dbReference type="PANTHER" id="PTHR30417">
    <property type="entry name" value="N-ACETYLMURAMOYL-L-ALANINE AMIDASE AMID"/>
    <property type="match status" value="1"/>
</dbReference>
<dbReference type="NCBIfam" id="NF008758">
    <property type="entry name" value="PRK11789.1"/>
    <property type="match status" value="1"/>
</dbReference>
<dbReference type="GO" id="GO:0005737">
    <property type="term" value="C:cytoplasm"/>
    <property type="evidence" value="ECO:0007669"/>
    <property type="project" value="UniProtKB-SubCell"/>
</dbReference>
<dbReference type="Gene3D" id="3.40.80.10">
    <property type="entry name" value="Peptidoglycan recognition protein-like"/>
    <property type="match status" value="1"/>
</dbReference>
<evidence type="ECO:0000256" key="12">
    <source>
        <dbReference type="ARBA" id="ARBA00042615"/>
    </source>
</evidence>
<dbReference type="HOGENOM" id="CLU_049290_1_0_4"/>
<evidence type="ECO:0000259" key="13">
    <source>
        <dbReference type="SMART" id="SM00644"/>
    </source>
</evidence>
<dbReference type="GO" id="GO:0046872">
    <property type="term" value="F:metal ion binding"/>
    <property type="evidence" value="ECO:0007669"/>
    <property type="project" value="UniProtKB-KW"/>
</dbReference>
<dbReference type="STRING" id="1581557.BN1208_0152"/>
<comment type="cofactor">
    <cofactor evidence="2">
        <name>Zn(2+)</name>
        <dbReference type="ChEBI" id="CHEBI:29105"/>
    </cofactor>
</comment>
<comment type="similarity">
    <text evidence="4">Belongs to the N-acetylmuramoyl-L-alanine amidase 2 family.</text>
</comment>
<dbReference type="InterPro" id="IPR051206">
    <property type="entry name" value="NAMLAA_amidase_2"/>
</dbReference>
<evidence type="ECO:0000313" key="14">
    <source>
        <dbReference type="EMBL" id="CEZ19047.1"/>
    </source>
</evidence>
<dbReference type="PANTHER" id="PTHR30417:SF4">
    <property type="entry name" value="1,6-ANHYDRO-N-ACETYLMURAMYL-L-ALANINE AMIDASE AMPD"/>
    <property type="match status" value="1"/>
</dbReference>
<sequence>MLSSLLINDAGFAKQAEIILSPNFDNRPNKSNINLIVIHNISLPPGIYGGNNIIDLFTNKLNPDGHEYFKSISGLKVSSHFLIRRDGVLIQFVSCLDRAWHAGDSTWNHVNNCNDFSIGIELEGSDYDSFESKQYKCLEKLIQSIVKQYPIESIVGHSDISPSRKTDPGPYFDWKKIELYTEKLKYKR</sequence>
<comment type="catalytic activity">
    <reaction evidence="1">
        <text>Hydrolyzes the link between N-acetylmuramoyl residues and L-amino acid residues in certain cell-wall glycopeptides.</text>
        <dbReference type="EC" id="3.5.1.28"/>
    </reaction>
</comment>
<dbReference type="GO" id="GO:0009254">
    <property type="term" value="P:peptidoglycan turnover"/>
    <property type="evidence" value="ECO:0007669"/>
    <property type="project" value="TreeGrafter"/>
</dbReference>
<dbReference type="GO" id="GO:0008745">
    <property type="term" value="F:N-acetylmuramoyl-L-alanine amidase activity"/>
    <property type="evidence" value="ECO:0007669"/>
    <property type="project" value="UniProtKB-EC"/>
</dbReference>
<keyword evidence="15" id="KW-1185">Reference proteome</keyword>
<dbReference type="Pfam" id="PF01510">
    <property type="entry name" value="Amidase_2"/>
    <property type="match status" value="1"/>
</dbReference>
<accession>A0A0D6EUV8</accession>
<name>A0A0D6EUV8_9PROT</name>
<dbReference type="Proteomes" id="UP000064007">
    <property type="component" value="Chromosome 1"/>
</dbReference>
<dbReference type="AlphaFoldDB" id="A0A0D6EUV8"/>
<dbReference type="OrthoDB" id="9794842at2"/>
<feature type="domain" description="N-acetylmuramoyl-L-alanine amidase" evidence="13">
    <location>
        <begin position="21"/>
        <end position="169"/>
    </location>
</feature>
<evidence type="ECO:0000256" key="4">
    <source>
        <dbReference type="ARBA" id="ARBA00007553"/>
    </source>
</evidence>
<comment type="subcellular location">
    <subcellularLocation>
        <location evidence="3">Cytoplasm</location>
    </subcellularLocation>
</comment>
<evidence type="ECO:0000256" key="9">
    <source>
        <dbReference type="ARBA" id="ARBA00022833"/>
    </source>
</evidence>
<evidence type="ECO:0000256" key="5">
    <source>
        <dbReference type="ARBA" id="ARBA00011901"/>
    </source>
</evidence>
<evidence type="ECO:0000256" key="11">
    <source>
        <dbReference type="ARBA" id="ARBA00039257"/>
    </source>
</evidence>
<dbReference type="EC" id="3.5.1.28" evidence="5"/>
<evidence type="ECO:0000256" key="6">
    <source>
        <dbReference type="ARBA" id="ARBA00022490"/>
    </source>
</evidence>
<keyword evidence="7" id="KW-0479">Metal-binding</keyword>
<dbReference type="EMBL" id="LN827929">
    <property type="protein sequence ID" value="CEZ19047.1"/>
    <property type="molecule type" value="Genomic_DNA"/>
</dbReference>
<gene>
    <name evidence="14" type="primary">ampD</name>
    <name evidence="14" type="ORF">BN1208_0152</name>
</gene>
<proteinExistence type="inferred from homology"/>
<evidence type="ECO:0000256" key="10">
    <source>
        <dbReference type="ARBA" id="ARBA00023316"/>
    </source>
</evidence>
<evidence type="ECO:0000256" key="1">
    <source>
        <dbReference type="ARBA" id="ARBA00001561"/>
    </source>
</evidence>
<dbReference type="InterPro" id="IPR036505">
    <property type="entry name" value="Amidase/PGRP_sf"/>
</dbReference>
<keyword evidence="9" id="KW-0862">Zinc</keyword>
<reference evidence="15" key="1">
    <citation type="submission" date="2014-12" db="EMBL/GenBank/DDBJ databases">
        <authorList>
            <person name="Salcher M.M."/>
        </authorList>
    </citation>
    <scope>NUCLEOTIDE SEQUENCE [LARGE SCALE GENOMIC DNA]</scope>
    <source>
        <strain evidence="15">MMS-10A-171</strain>
    </source>
</reference>
<dbReference type="RefSeq" id="WP_046486812.1">
    <property type="nucleotide sequence ID" value="NZ_LN827929.1"/>
</dbReference>
<dbReference type="SMART" id="SM00644">
    <property type="entry name" value="Ami_2"/>
    <property type="match status" value="1"/>
</dbReference>
<dbReference type="SUPFAM" id="SSF55846">
    <property type="entry name" value="N-acetylmuramoyl-L-alanine amidase-like"/>
    <property type="match status" value="1"/>
</dbReference>
<protein>
    <recommendedName>
        <fullName evidence="11">1,6-anhydro-N-acetylmuramyl-L-alanine amidase AmpD</fullName>
        <ecNumber evidence="5">3.5.1.28</ecNumber>
    </recommendedName>
    <alternativeName>
        <fullName evidence="12">N-acetylmuramoyl-L-alanine amidase</fullName>
    </alternativeName>
</protein>
<keyword evidence="10" id="KW-0961">Cell wall biogenesis/degradation</keyword>
<organism evidence="14 15">
    <name type="scientific">Candidatus Methylopumilus planktonicus</name>
    <dbReference type="NCBI Taxonomy" id="1581557"/>
    <lineage>
        <taxon>Bacteria</taxon>
        <taxon>Pseudomonadati</taxon>
        <taxon>Pseudomonadota</taxon>
        <taxon>Betaproteobacteria</taxon>
        <taxon>Nitrosomonadales</taxon>
        <taxon>Methylophilaceae</taxon>
        <taxon>Candidatus Methylopumilus</taxon>
    </lineage>
</organism>
<dbReference type="KEGG" id="mbat:BN1208_0152"/>
<dbReference type="GO" id="GO:0009253">
    <property type="term" value="P:peptidoglycan catabolic process"/>
    <property type="evidence" value="ECO:0007669"/>
    <property type="project" value="InterPro"/>
</dbReference>
<keyword evidence="6" id="KW-0963">Cytoplasm</keyword>